<keyword evidence="2" id="KW-1185">Reference proteome</keyword>
<reference evidence="1" key="1">
    <citation type="submission" date="2020-08" db="EMBL/GenBank/DDBJ databases">
        <title>Multicomponent nature underlies the extraordinary mechanical properties of spider dragline silk.</title>
        <authorList>
            <person name="Kono N."/>
            <person name="Nakamura H."/>
            <person name="Mori M."/>
            <person name="Yoshida Y."/>
            <person name="Ohtoshi R."/>
            <person name="Malay A.D."/>
            <person name="Moran D.A.P."/>
            <person name="Tomita M."/>
            <person name="Numata K."/>
            <person name="Arakawa K."/>
        </authorList>
    </citation>
    <scope>NUCLEOTIDE SEQUENCE</scope>
</reference>
<comment type="caution">
    <text evidence="1">The sequence shown here is derived from an EMBL/GenBank/DDBJ whole genome shotgun (WGS) entry which is preliminary data.</text>
</comment>
<sequence>MHISVCGFDIKEKKVEPTDRGKSDGASTHFRRRVKDVLRQHFTHIGVISRAFPMTWSPRSPDLNPCEFLSWGYLKALSIKDMFLTLLLQEIK</sequence>
<name>A0A8X6QJI9_NEPPI</name>
<proteinExistence type="predicted"/>
<evidence type="ECO:0000313" key="2">
    <source>
        <dbReference type="Proteomes" id="UP000887013"/>
    </source>
</evidence>
<dbReference type="GO" id="GO:0003676">
    <property type="term" value="F:nucleic acid binding"/>
    <property type="evidence" value="ECO:0007669"/>
    <property type="project" value="InterPro"/>
</dbReference>
<dbReference type="Gene3D" id="3.30.420.10">
    <property type="entry name" value="Ribonuclease H-like superfamily/Ribonuclease H"/>
    <property type="match status" value="1"/>
</dbReference>
<dbReference type="PANTHER" id="PTHR47326">
    <property type="entry name" value="TRANSPOSABLE ELEMENT TC3 TRANSPOSASE-LIKE PROTEIN"/>
    <property type="match status" value="1"/>
</dbReference>
<evidence type="ECO:0000313" key="1">
    <source>
        <dbReference type="EMBL" id="GFU28639.1"/>
    </source>
</evidence>
<gene>
    <name evidence="1" type="ORF">NPIL_353691</name>
</gene>
<dbReference type="InterPro" id="IPR036397">
    <property type="entry name" value="RNaseH_sf"/>
</dbReference>
<dbReference type="PANTHER" id="PTHR47326:SF1">
    <property type="entry name" value="HTH PSQ-TYPE DOMAIN-CONTAINING PROTEIN"/>
    <property type="match status" value="1"/>
</dbReference>
<protein>
    <submittedName>
        <fullName evidence="1">Uncharacterized protein</fullName>
    </submittedName>
</protein>
<organism evidence="1 2">
    <name type="scientific">Nephila pilipes</name>
    <name type="common">Giant wood spider</name>
    <name type="synonym">Nephila maculata</name>
    <dbReference type="NCBI Taxonomy" id="299642"/>
    <lineage>
        <taxon>Eukaryota</taxon>
        <taxon>Metazoa</taxon>
        <taxon>Ecdysozoa</taxon>
        <taxon>Arthropoda</taxon>
        <taxon>Chelicerata</taxon>
        <taxon>Arachnida</taxon>
        <taxon>Araneae</taxon>
        <taxon>Araneomorphae</taxon>
        <taxon>Entelegynae</taxon>
        <taxon>Araneoidea</taxon>
        <taxon>Nephilidae</taxon>
        <taxon>Nephila</taxon>
    </lineage>
</organism>
<dbReference type="Proteomes" id="UP000887013">
    <property type="component" value="Unassembled WGS sequence"/>
</dbReference>
<accession>A0A8X6QJI9</accession>
<dbReference type="EMBL" id="BMAW01082329">
    <property type="protein sequence ID" value="GFU28639.1"/>
    <property type="molecule type" value="Genomic_DNA"/>
</dbReference>
<dbReference type="OrthoDB" id="6436543at2759"/>
<dbReference type="AlphaFoldDB" id="A0A8X6QJI9"/>